<evidence type="ECO:0000256" key="7">
    <source>
        <dbReference type="ARBA" id="ARBA00023295"/>
    </source>
</evidence>
<dbReference type="Gene3D" id="2.70.100.10">
    <property type="entry name" value="Glycoside hydrolase, family 7, domain"/>
    <property type="match status" value="2"/>
</dbReference>
<gene>
    <name evidence="11" type="ORF">AAE3_LOCUS13508</name>
</gene>
<feature type="signal peptide" evidence="10">
    <location>
        <begin position="1"/>
        <end position="19"/>
    </location>
</feature>
<evidence type="ECO:0000256" key="2">
    <source>
        <dbReference type="ARBA" id="ARBA00006044"/>
    </source>
</evidence>
<accession>A0A8S0W176</accession>
<keyword evidence="12" id="KW-1185">Reference proteome</keyword>
<reference evidence="11 12" key="1">
    <citation type="submission" date="2020-01" db="EMBL/GenBank/DDBJ databases">
        <authorList>
            <person name="Gupta K D."/>
        </authorList>
    </citation>
    <scope>NUCLEOTIDE SEQUENCE [LARGE SCALE GENOMIC DNA]</scope>
</reference>
<proteinExistence type="inferred from homology"/>
<keyword evidence="6" id="KW-0119">Carbohydrate metabolism</keyword>
<name>A0A8S0W176_CYCAE</name>
<evidence type="ECO:0000256" key="9">
    <source>
        <dbReference type="RuleBase" id="RU361164"/>
    </source>
</evidence>
<dbReference type="GO" id="GO:0030245">
    <property type="term" value="P:cellulose catabolic process"/>
    <property type="evidence" value="ECO:0007669"/>
    <property type="project" value="UniProtKB-KW"/>
</dbReference>
<dbReference type="CDD" id="cd07999">
    <property type="entry name" value="GH7_CBH_EG"/>
    <property type="match status" value="1"/>
</dbReference>
<dbReference type="Pfam" id="PF00840">
    <property type="entry name" value="Glyco_hydro_7"/>
    <property type="match status" value="2"/>
</dbReference>
<keyword evidence="3 10" id="KW-0732">Signal</keyword>
<dbReference type="InterPro" id="IPR037019">
    <property type="entry name" value="Glyco_hydro_7_sf"/>
</dbReference>
<dbReference type="PANTHER" id="PTHR33753">
    <property type="entry name" value="1,4-BETA-D-GLUCAN CELLOBIOHYDROLASE B"/>
    <property type="match status" value="1"/>
</dbReference>
<organism evidence="11 12">
    <name type="scientific">Cyclocybe aegerita</name>
    <name type="common">Black poplar mushroom</name>
    <name type="synonym">Agrocybe aegerita</name>
    <dbReference type="NCBI Taxonomy" id="1973307"/>
    <lineage>
        <taxon>Eukaryota</taxon>
        <taxon>Fungi</taxon>
        <taxon>Dikarya</taxon>
        <taxon>Basidiomycota</taxon>
        <taxon>Agaricomycotina</taxon>
        <taxon>Agaricomycetes</taxon>
        <taxon>Agaricomycetidae</taxon>
        <taxon>Agaricales</taxon>
        <taxon>Agaricineae</taxon>
        <taxon>Bolbitiaceae</taxon>
        <taxon>Cyclocybe</taxon>
    </lineage>
</organism>
<evidence type="ECO:0000256" key="6">
    <source>
        <dbReference type="ARBA" id="ARBA00023277"/>
    </source>
</evidence>
<evidence type="ECO:0000313" key="12">
    <source>
        <dbReference type="Proteomes" id="UP000467700"/>
    </source>
</evidence>
<dbReference type="EC" id="3.2.1.-" evidence="9"/>
<keyword evidence="7 9" id="KW-0326">Glycosidase</keyword>
<evidence type="ECO:0000256" key="3">
    <source>
        <dbReference type="ARBA" id="ARBA00022729"/>
    </source>
</evidence>
<comment type="caution">
    <text evidence="11">The sequence shown here is derived from an EMBL/GenBank/DDBJ whole genome shotgun (WGS) entry which is preliminary data.</text>
</comment>
<dbReference type="OrthoDB" id="412382at2759"/>
<comment type="similarity">
    <text evidence="2 9">Belongs to the glycosyl hydrolase 7 (cellulase C) family.</text>
</comment>
<evidence type="ECO:0000256" key="4">
    <source>
        <dbReference type="ARBA" id="ARBA00022801"/>
    </source>
</evidence>
<evidence type="ECO:0000256" key="1">
    <source>
        <dbReference type="ARBA" id="ARBA00001641"/>
    </source>
</evidence>
<dbReference type="GO" id="GO:0016162">
    <property type="term" value="F:cellulose 1,4-beta-cellobiosidase activity"/>
    <property type="evidence" value="ECO:0007669"/>
    <property type="project" value="UniProtKB-EC"/>
</dbReference>
<evidence type="ECO:0000256" key="8">
    <source>
        <dbReference type="ARBA" id="ARBA00023326"/>
    </source>
</evidence>
<dbReference type="SUPFAM" id="SSF49899">
    <property type="entry name" value="Concanavalin A-like lectins/glucanases"/>
    <property type="match status" value="1"/>
</dbReference>
<keyword evidence="5 9" id="KW-0136">Cellulose degradation</keyword>
<keyword evidence="8 9" id="KW-0624">Polysaccharide degradation</keyword>
<dbReference type="InterPro" id="IPR001722">
    <property type="entry name" value="Glyco_hydro_7"/>
</dbReference>
<dbReference type="EMBL" id="CACVBS010000103">
    <property type="protein sequence ID" value="CAA7271265.1"/>
    <property type="molecule type" value="Genomic_DNA"/>
</dbReference>
<evidence type="ECO:0000256" key="10">
    <source>
        <dbReference type="SAM" id="SignalP"/>
    </source>
</evidence>
<evidence type="ECO:0000256" key="5">
    <source>
        <dbReference type="ARBA" id="ARBA00023001"/>
    </source>
</evidence>
<evidence type="ECO:0000313" key="11">
    <source>
        <dbReference type="EMBL" id="CAA7271265.1"/>
    </source>
</evidence>
<dbReference type="PANTHER" id="PTHR33753:SF2">
    <property type="entry name" value="GLYCOSIDE HYDROLASE FAMILY 7 PROTEIN"/>
    <property type="match status" value="1"/>
</dbReference>
<comment type="catalytic activity">
    <reaction evidence="1">
        <text>Hydrolysis of (1-&gt;4)-beta-D-glucosidic linkages in cellulose and cellotetraose, releasing cellobiose from the non-reducing ends of the chains.</text>
        <dbReference type="EC" id="3.2.1.91"/>
    </reaction>
</comment>
<dbReference type="AlphaFoldDB" id="A0A8S0W176"/>
<keyword evidence="4 9" id="KW-0378">Hydrolase</keyword>
<sequence>MFPKFALLSLSITAITAQAQLNGGCQTVSSSVILDSNWCWVHTKSGYTNCYMGNTWDKTLCPNNQSCATNCALEGADYSATYSITTSSNTLTLKFIQNNSNGKNIGSRLPYGERIKLPCGLNGVLYFSAMDEDGGMARFSTNKAGTKYGTGYCNSQCPQDIKFINGEANADRWEPSSNDSNAGNGGNGICCNEMDVWEANSIFGTSCGGQSNHYGSICDPNGCDFNSFRMGDKSFYGPGLKVNTNSKFTVVTQFITDTGTASGTLKEIRRLYVQNGRIIQNSKVNVPGMAEQDSVTTQFCNEAKAAFGDRDSFGQHGGMSGMSKSMAVGMVLVLSIWDDHTPNMLWLDSNYPTDANPNKLGIARGTCVTSSDIPAEFGDIGWTYSGTA</sequence>
<protein>
    <recommendedName>
        <fullName evidence="9">Glucanase</fullName>
        <ecNumber evidence="9">3.2.1.-</ecNumber>
    </recommendedName>
</protein>
<dbReference type="Proteomes" id="UP000467700">
    <property type="component" value="Unassembled WGS sequence"/>
</dbReference>
<dbReference type="InterPro" id="IPR013320">
    <property type="entry name" value="ConA-like_dom_sf"/>
</dbReference>
<feature type="chain" id="PRO_5035803404" description="Glucanase" evidence="10">
    <location>
        <begin position="20"/>
        <end position="388"/>
    </location>
</feature>
<dbReference type="PRINTS" id="PR00734">
    <property type="entry name" value="GLHYDRLASE7"/>
</dbReference>